<dbReference type="InterPro" id="IPR045357">
    <property type="entry name" value="Aminopeptidase_N-like_N"/>
</dbReference>
<keyword evidence="10 16" id="KW-0862">Zinc</keyword>
<evidence type="ECO:0000256" key="19">
    <source>
        <dbReference type="SAM" id="SignalP"/>
    </source>
</evidence>
<dbReference type="Gene3D" id="1.10.390.10">
    <property type="entry name" value="Neutral Protease Domain 2"/>
    <property type="match status" value="1"/>
</dbReference>
<dbReference type="PRINTS" id="PR00756">
    <property type="entry name" value="ALADIPTASE"/>
</dbReference>
<keyword evidence="3 18" id="KW-0031">Aminopeptidase</keyword>
<dbReference type="GO" id="GO:0098552">
    <property type="term" value="C:side of membrane"/>
    <property type="evidence" value="ECO:0007669"/>
    <property type="project" value="UniProtKB-KW"/>
</dbReference>
<dbReference type="Gene3D" id="2.60.40.1730">
    <property type="entry name" value="tricorn interacting facor f3 domain"/>
    <property type="match status" value="1"/>
</dbReference>
<dbReference type="SUPFAM" id="SSF63737">
    <property type="entry name" value="Leukotriene A4 hydrolase N-terminal domain"/>
    <property type="match status" value="1"/>
</dbReference>
<feature type="domain" description="Aminopeptidase N-like N-terminal" evidence="22">
    <location>
        <begin position="37"/>
        <end position="233"/>
    </location>
</feature>
<evidence type="ECO:0000256" key="3">
    <source>
        <dbReference type="ARBA" id="ARBA00022438"/>
    </source>
</evidence>
<dbReference type="Gene3D" id="1.25.50.20">
    <property type="match status" value="1"/>
</dbReference>
<dbReference type="Proteomes" id="UP000504618">
    <property type="component" value="Unplaced"/>
</dbReference>
<dbReference type="EC" id="3.4.11.-" evidence="18"/>
<keyword evidence="11 18" id="KW-0482">Metalloprotease</keyword>
<dbReference type="InterPro" id="IPR042097">
    <property type="entry name" value="Aminopeptidase_N-like_N_sf"/>
</dbReference>
<evidence type="ECO:0000256" key="17">
    <source>
        <dbReference type="PIRSR" id="PIRSR634016-4"/>
    </source>
</evidence>
<evidence type="ECO:0000256" key="16">
    <source>
        <dbReference type="PIRSR" id="PIRSR634016-3"/>
    </source>
</evidence>
<dbReference type="InterPro" id="IPR050344">
    <property type="entry name" value="Peptidase_M1_aminopeptidases"/>
</dbReference>
<feature type="domain" description="Peptidase M1 membrane alanine aminopeptidase" evidence="20">
    <location>
        <begin position="283"/>
        <end position="498"/>
    </location>
</feature>
<dbReference type="Pfam" id="PF11838">
    <property type="entry name" value="ERAP1_C"/>
    <property type="match status" value="1"/>
</dbReference>
<evidence type="ECO:0000256" key="18">
    <source>
        <dbReference type="RuleBase" id="RU364040"/>
    </source>
</evidence>
<evidence type="ECO:0000256" key="15">
    <source>
        <dbReference type="PIRSR" id="PIRSR634016-1"/>
    </source>
</evidence>
<protein>
    <recommendedName>
        <fullName evidence="18">Aminopeptidase</fullName>
        <ecNumber evidence="18">3.4.11.-</ecNumber>
    </recommendedName>
</protein>
<keyword evidence="7 16" id="KW-0479">Metal-binding</keyword>
<evidence type="ECO:0000256" key="2">
    <source>
        <dbReference type="ARBA" id="ARBA00010136"/>
    </source>
</evidence>
<dbReference type="Pfam" id="PF17900">
    <property type="entry name" value="Peptidase_M1_N"/>
    <property type="match status" value="1"/>
</dbReference>
<evidence type="ECO:0000256" key="4">
    <source>
        <dbReference type="ARBA" id="ARBA00022475"/>
    </source>
</evidence>
<dbReference type="SUPFAM" id="SSF55486">
    <property type="entry name" value="Metalloproteases ('zincins'), catalytic domain"/>
    <property type="match status" value="1"/>
</dbReference>
<dbReference type="FunFam" id="1.10.390.10:FF:000013">
    <property type="entry name" value="Aminopeptidase N"/>
    <property type="match status" value="1"/>
</dbReference>
<evidence type="ECO:0000256" key="14">
    <source>
        <dbReference type="ARBA" id="ARBA00023288"/>
    </source>
</evidence>
<comment type="subcellular location">
    <subcellularLocation>
        <location evidence="1">Cell membrane</location>
        <topology evidence="1">Lipid-anchor</topology>
        <topology evidence="1">GPI-anchor</topology>
    </subcellularLocation>
</comment>
<dbReference type="InterPro" id="IPR014782">
    <property type="entry name" value="Peptidase_M1_dom"/>
</dbReference>
<feature type="active site" description="Proton acceptor" evidence="15">
    <location>
        <position position="342"/>
    </location>
</feature>
<feature type="site" description="Transition state stabilizer" evidence="17">
    <location>
        <position position="427"/>
    </location>
</feature>
<dbReference type="Gene3D" id="2.60.40.1910">
    <property type="match status" value="1"/>
</dbReference>
<comment type="cofactor">
    <cofactor evidence="16 18">
        <name>Zn(2+)</name>
        <dbReference type="ChEBI" id="CHEBI:29105"/>
    </cofactor>
    <text evidence="16 18">Binds 1 zinc ion per subunit.</text>
</comment>
<accession>A0A6J1QKS7</accession>
<evidence type="ECO:0000256" key="11">
    <source>
        <dbReference type="ARBA" id="ARBA00023049"/>
    </source>
</evidence>
<evidence type="ECO:0000256" key="6">
    <source>
        <dbReference type="ARBA" id="ARBA00022670"/>
    </source>
</evidence>
<keyword evidence="13" id="KW-0325">Glycoprotein</keyword>
<evidence type="ECO:0000256" key="10">
    <source>
        <dbReference type="ARBA" id="ARBA00022833"/>
    </source>
</evidence>
<keyword evidence="4" id="KW-1003">Cell membrane</keyword>
<evidence type="ECO:0000256" key="8">
    <source>
        <dbReference type="ARBA" id="ARBA00022729"/>
    </source>
</evidence>
<dbReference type="PANTHER" id="PTHR11533:SF294">
    <property type="entry name" value="THYROTROPIN-RELEASING HORMONE-DEGRADING ECTOENZYME"/>
    <property type="match status" value="1"/>
</dbReference>
<evidence type="ECO:0000313" key="24">
    <source>
        <dbReference type="RefSeq" id="XP_024883034.1"/>
    </source>
</evidence>
<keyword evidence="23" id="KW-1185">Reference proteome</keyword>
<evidence type="ECO:0000259" key="22">
    <source>
        <dbReference type="Pfam" id="PF17900"/>
    </source>
</evidence>
<dbReference type="GO" id="GO:0043171">
    <property type="term" value="P:peptide catabolic process"/>
    <property type="evidence" value="ECO:0007669"/>
    <property type="project" value="TreeGrafter"/>
</dbReference>
<keyword evidence="14" id="KW-0449">Lipoprotein</keyword>
<dbReference type="GO" id="GO:0006508">
    <property type="term" value="P:proteolysis"/>
    <property type="evidence" value="ECO:0007669"/>
    <property type="project" value="UniProtKB-KW"/>
</dbReference>
<dbReference type="FunFam" id="2.60.40.1910:FF:000008">
    <property type="entry name" value="Aminopeptidase"/>
    <property type="match status" value="1"/>
</dbReference>
<organism evidence="23 24">
    <name type="scientific">Temnothorax curvispinosus</name>
    <dbReference type="NCBI Taxonomy" id="300111"/>
    <lineage>
        <taxon>Eukaryota</taxon>
        <taxon>Metazoa</taxon>
        <taxon>Ecdysozoa</taxon>
        <taxon>Arthropoda</taxon>
        <taxon>Hexapoda</taxon>
        <taxon>Insecta</taxon>
        <taxon>Pterygota</taxon>
        <taxon>Neoptera</taxon>
        <taxon>Endopterygota</taxon>
        <taxon>Hymenoptera</taxon>
        <taxon>Apocrita</taxon>
        <taxon>Aculeata</taxon>
        <taxon>Formicoidea</taxon>
        <taxon>Formicidae</taxon>
        <taxon>Myrmicinae</taxon>
        <taxon>Temnothorax</taxon>
    </lineage>
</organism>
<keyword evidence="8 19" id="KW-0732">Signal</keyword>
<feature type="binding site" evidence="16">
    <location>
        <position position="345"/>
    </location>
    <ligand>
        <name>Zn(2+)</name>
        <dbReference type="ChEBI" id="CHEBI:29105"/>
        <note>catalytic</note>
    </ligand>
</feature>
<dbReference type="GeneID" id="112461857"/>
<dbReference type="InterPro" id="IPR027268">
    <property type="entry name" value="Peptidase_M4/M1_CTD_sf"/>
</dbReference>
<dbReference type="PANTHER" id="PTHR11533">
    <property type="entry name" value="PROTEASE M1 ZINC METALLOPROTEASE"/>
    <property type="match status" value="1"/>
</dbReference>
<dbReference type="AlphaFoldDB" id="A0A6J1QKS7"/>
<feature type="chain" id="PRO_5026861654" description="Aminopeptidase" evidence="19">
    <location>
        <begin position="24"/>
        <end position="974"/>
    </location>
</feature>
<evidence type="ECO:0000259" key="21">
    <source>
        <dbReference type="Pfam" id="PF11838"/>
    </source>
</evidence>
<dbReference type="InterPro" id="IPR034016">
    <property type="entry name" value="M1_APN-typ"/>
</dbReference>
<evidence type="ECO:0000256" key="7">
    <source>
        <dbReference type="ARBA" id="ARBA00022723"/>
    </source>
</evidence>
<reference evidence="24" key="1">
    <citation type="submission" date="2025-08" db="UniProtKB">
        <authorList>
            <consortium name="RefSeq"/>
        </authorList>
    </citation>
    <scope>IDENTIFICATION</scope>
    <source>
        <tissue evidence="24">Whole body</tissue>
    </source>
</reference>
<gene>
    <name evidence="24" type="primary">LOC112461857</name>
</gene>
<evidence type="ECO:0000259" key="20">
    <source>
        <dbReference type="Pfam" id="PF01433"/>
    </source>
</evidence>
<keyword evidence="12" id="KW-0472">Membrane</keyword>
<feature type="binding site" evidence="16">
    <location>
        <position position="341"/>
    </location>
    <ligand>
        <name>Zn(2+)</name>
        <dbReference type="ChEBI" id="CHEBI:29105"/>
        <note>catalytic</note>
    </ligand>
</feature>
<feature type="domain" description="ERAP1-like C-terminal" evidence="21">
    <location>
        <begin position="576"/>
        <end position="865"/>
    </location>
</feature>
<name>A0A6J1QKS7_9HYME</name>
<evidence type="ECO:0000256" key="12">
    <source>
        <dbReference type="ARBA" id="ARBA00023136"/>
    </source>
</evidence>
<feature type="binding site" evidence="16">
    <location>
        <position position="364"/>
    </location>
    <ligand>
        <name>Zn(2+)</name>
        <dbReference type="ChEBI" id="CHEBI:29105"/>
        <note>catalytic</note>
    </ligand>
</feature>
<dbReference type="GO" id="GO:0070006">
    <property type="term" value="F:metalloaminopeptidase activity"/>
    <property type="evidence" value="ECO:0007669"/>
    <property type="project" value="TreeGrafter"/>
</dbReference>
<feature type="signal peptide" evidence="19">
    <location>
        <begin position="1"/>
        <end position="23"/>
    </location>
</feature>
<dbReference type="GO" id="GO:0008270">
    <property type="term" value="F:zinc ion binding"/>
    <property type="evidence" value="ECO:0007669"/>
    <property type="project" value="UniProtKB-UniRule"/>
</dbReference>
<keyword evidence="6 18" id="KW-0645">Protease</keyword>
<evidence type="ECO:0000256" key="9">
    <source>
        <dbReference type="ARBA" id="ARBA00022801"/>
    </source>
</evidence>
<proteinExistence type="inferred from homology"/>
<keyword evidence="5" id="KW-0336">GPI-anchor</keyword>
<keyword evidence="9 18" id="KW-0378">Hydrolase</keyword>
<evidence type="ECO:0000256" key="1">
    <source>
        <dbReference type="ARBA" id="ARBA00004609"/>
    </source>
</evidence>
<sequence>MEFLKLLLHIGLILAIITDFSITEDSKIIYRLPENAKPLHYNIRLITPLEEGNDIFHGEISVIIDNLYVTSSISLHSQDLEINITTTTLINSNGNIYEPIKYTYDNITNILTFSFDHKLDRAIYTLNMTFAGNYSKSGYHKSGFIKIPYKDEGVDSILAATLLEPNNARRVFPCLDEPALKATFNVSVMHHKKFRVLSNMPMQKRYNGQNSVISENGMVWTHFNTTPVMSTYLVGIVIVPNSFIRIRRSPKTLTISVWCKPSLEIQARFVHSMAEKVTPLLIEYTNSSEKIPKMDHIIVHDYPANGMENWGLIIYNEKEVIYNGSTDPTFRRKEIALLITHELVHQWFGNLVTPSWWSYAWMSEGFATFLEAYFINKIHEDWRIMDFFVVQSLQESLTFDVGFLNSVTLQLDDVNFERVNIFNAAVYEKAPALLRMLYHAVGDEVFRKGIIKYFEANQFGSVTPDDLWSAMQSALEEAPYIPYMQQQDSKIKEVMDTWMNQEFYPVLNVTINYATGEVAITQKCVRNVRATESINNKWWIPMTYADQSNLDFSNTMPNNWLGPDQTSRVEISTKNWIIVNVQQTAYCRVYYDIINLERIISYLNSEEYTNIHVLNRAQIIDDTFAFLLEEQLDLSVFMDLISYLSRERDYVAWRPMFRILARLSNYFLLPESKKFKSRMVGIFDKLLQHVGYEEDFNDDDNTKIVRLEAVKWACTFGHAECKRRAAVKLSEHLADPDTHKHNFRVLHWWRDWTYCFGLTVATRTKWDKMMELYQRTLDKQFWKILSCAEDSGIIINYLNITASNTTLFNDIEHASIFKINLENHARNDLVLDYILANFDNIKPKLLPTSLTIKNIILNVFSSEQTSKIFEDWRTMDFFVTGAIHDCLHLDIGLLDSVTLNLHDTLDNDILFGDEVYKKGNTAVTPDDFWSAIQSAKDEASWVSHMRDQRFRIKEVMNTWIIQNRYPVLNKLQNW</sequence>
<dbReference type="GO" id="GO:0005615">
    <property type="term" value="C:extracellular space"/>
    <property type="evidence" value="ECO:0007669"/>
    <property type="project" value="TreeGrafter"/>
</dbReference>
<evidence type="ECO:0000256" key="5">
    <source>
        <dbReference type="ARBA" id="ARBA00022622"/>
    </source>
</evidence>
<dbReference type="InterPro" id="IPR024571">
    <property type="entry name" value="ERAP1-like_C_dom"/>
</dbReference>
<dbReference type="CDD" id="cd09601">
    <property type="entry name" value="M1_APN-Q_like"/>
    <property type="match status" value="1"/>
</dbReference>
<dbReference type="Pfam" id="PF01433">
    <property type="entry name" value="Peptidase_M1"/>
    <property type="match status" value="1"/>
</dbReference>
<evidence type="ECO:0000313" key="23">
    <source>
        <dbReference type="Proteomes" id="UP000504618"/>
    </source>
</evidence>
<dbReference type="InterPro" id="IPR001930">
    <property type="entry name" value="Peptidase_M1"/>
</dbReference>
<dbReference type="OrthoDB" id="510539at2759"/>
<comment type="similarity">
    <text evidence="2 18">Belongs to the peptidase M1 family.</text>
</comment>
<dbReference type="GO" id="GO:0005737">
    <property type="term" value="C:cytoplasm"/>
    <property type="evidence" value="ECO:0007669"/>
    <property type="project" value="TreeGrafter"/>
</dbReference>
<evidence type="ECO:0000256" key="13">
    <source>
        <dbReference type="ARBA" id="ARBA00023180"/>
    </source>
</evidence>
<dbReference type="RefSeq" id="XP_024883034.1">
    <property type="nucleotide sequence ID" value="XM_025027266.1"/>
</dbReference>
<dbReference type="GO" id="GO:0005886">
    <property type="term" value="C:plasma membrane"/>
    <property type="evidence" value="ECO:0007669"/>
    <property type="project" value="UniProtKB-SubCell"/>
</dbReference>
<dbReference type="GO" id="GO:0042277">
    <property type="term" value="F:peptide binding"/>
    <property type="evidence" value="ECO:0007669"/>
    <property type="project" value="TreeGrafter"/>
</dbReference>